<comment type="caution">
    <text evidence="2">The sequence shown here is derived from an EMBL/GenBank/DDBJ whole genome shotgun (WGS) entry which is preliminary data.</text>
</comment>
<protein>
    <submittedName>
        <fullName evidence="2">Uncharacterized protein</fullName>
    </submittedName>
</protein>
<dbReference type="Proteomes" id="UP000829196">
    <property type="component" value="Unassembled WGS sequence"/>
</dbReference>
<proteinExistence type="predicted"/>
<gene>
    <name evidence="2" type="ORF">KFK09_001809</name>
</gene>
<evidence type="ECO:0000256" key="1">
    <source>
        <dbReference type="SAM" id="MobiDB-lite"/>
    </source>
</evidence>
<evidence type="ECO:0000313" key="2">
    <source>
        <dbReference type="EMBL" id="KAI0529262.1"/>
    </source>
</evidence>
<evidence type="ECO:0000313" key="3">
    <source>
        <dbReference type="Proteomes" id="UP000829196"/>
    </source>
</evidence>
<dbReference type="EMBL" id="JAGYWB010000002">
    <property type="protein sequence ID" value="KAI0529262.1"/>
    <property type="molecule type" value="Genomic_DNA"/>
</dbReference>
<keyword evidence="3" id="KW-1185">Reference proteome</keyword>
<sequence>MGKRRVQVCGSVSPSLSRFELKVGGLRRSNGGEATGSGVGGRSSSVSSEAAMEEVGASSAREEKGL</sequence>
<organism evidence="2 3">
    <name type="scientific">Dendrobium nobile</name>
    <name type="common">Orchid</name>
    <dbReference type="NCBI Taxonomy" id="94219"/>
    <lineage>
        <taxon>Eukaryota</taxon>
        <taxon>Viridiplantae</taxon>
        <taxon>Streptophyta</taxon>
        <taxon>Embryophyta</taxon>
        <taxon>Tracheophyta</taxon>
        <taxon>Spermatophyta</taxon>
        <taxon>Magnoliopsida</taxon>
        <taxon>Liliopsida</taxon>
        <taxon>Asparagales</taxon>
        <taxon>Orchidaceae</taxon>
        <taxon>Epidendroideae</taxon>
        <taxon>Malaxideae</taxon>
        <taxon>Dendrobiinae</taxon>
        <taxon>Dendrobium</taxon>
    </lineage>
</organism>
<dbReference type="AlphaFoldDB" id="A0A8T3CBZ0"/>
<reference evidence="2" key="1">
    <citation type="journal article" date="2022" name="Front. Genet.">
        <title>Chromosome-Scale Assembly of the Dendrobium nobile Genome Provides Insights Into the Molecular Mechanism of the Biosynthesis of the Medicinal Active Ingredient of Dendrobium.</title>
        <authorList>
            <person name="Xu Q."/>
            <person name="Niu S.-C."/>
            <person name="Li K.-L."/>
            <person name="Zheng P.-J."/>
            <person name="Zhang X.-J."/>
            <person name="Jia Y."/>
            <person name="Liu Y."/>
            <person name="Niu Y.-X."/>
            <person name="Yu L.-H."/>
            <person name="Chen D.-F."/>
            <person name="Zhang G.-Q."/>
        </authorList>
    </citation>
    <scope>NUCLEOTIDE SEQUENCE</scope>
    <source>
        <tissue evidence="2">Leaf</tissue>
    </source>
</reference>
<feature type="region of interest" description="Disordered" evidence="1">
    <location>
        <begin position="25"/>
        <end position="66"/>
    </location>
</feature>
<accession>A0A8T3CBZ0</accession>
<name>A0A8T3CBZ0_DENNO</name>
<feature type="compositionally biased region" description="Low complexity" evidence="1">
    <location>
        <begin position="42"/>
        <end position="59"/>
    </location>
</feature>